<name>A0A7C4AIR5_9BACT</name>
<evidence type="ECO:0000256" key="2">
    <source>
        <dbReference type="PROSITE-ProRule" id="PRU00339"/>
    </source>
</evidence>
<dbReference type="GO" id="GO:0051301">
    <property type="term" value="P:cell division"/>
    <property type="evidence" value="ECO:0007669"/>
    <property type="project" value="InterPro"/>
</dbReference>
<gene>
    <name evidence="5" type="primary">ybgF</name>
    <name evidence="5" type="ORF">ENV75_01055</name>
</gene>
<organism evidence="5">
    <name type="scientific">Thermodesulfovibrio aggregans</name>
    <dbReference type="NCBI Taxonomy" id="86166"/>
    <lineage>
        <taxon>Bacteria</taxon>
        <taxon>Pseudomonadati</taxon>
        <taxon>Nitrospirota</taxon>
        <taxon>Thermodesulfovibrionia</taxon>
        <taxon>Thermodesulfovibrionales</taxon>
        <taxon>Thermodesulfovibrionaceae</taxon>
        <taxon>Thermodesulfovibrio</taxon>
    </lineage>
</organism>
<keyword evidence="3" id="KW-0175">Coiled coil</keyword>
<sequence>MKKAKIKFILVGIAVLVFLSGCVSVGEFEQMKAEMARLNVENTELRKEVSELKTRMDRMSSDLSTAIALKEGQLTLIAQTQDYIKELQVLKGRFEENSYNNEKRFKELNERITELQARLTQPVQKEQEQAKKEKLQDPKEIYDSAHVDIKNKDFVSARGKFQEIVKNYPDFALLPNSYFWIAETYYNEKKYEDAILAYEEFLKKYPKHEKSPGALLKEGMAFLELKDKKTAKVVFERVIEKYPQSKEAQIAQQKIAEILKSQNKTRTKTKTKTKTKR</sequence>
<dbReference type="NCBIfam" id="TIGR02795">
    <property type="entry name" value="tol_pal_ybgF"/>
    <property type="match status" value="1"/>
</dbReference>
<dbReference type="SMART" id="SM00028">
    <property type="entry name" value="TPR"/>
    <property type="match status" value="2"/>
</dbReference>
<keyword evidence="2" id="KW-0802">TPR repeat</keyword>
<comment type="caution">
    <text evidence="5">The sequence shown here is derived from an EMBL/GenBank/DDBJ whole genome shotgun (WGS) entry which is preliminary data.</text>
</comment>
<dbReference type="PROSITE" id="PS51257">
    <property type="entry name" value="PROKAR_LIPOPROTEIN"/>
    <property type="match status" value="1"/>
</dbReference>
<dbReference type="InterPro" id="IPR011990">
    <property type="entry name" value="TPR-like_helical_dom_sf"/>
</dbReference>
<feature type="coiled-coil region" evidence="3">
    <location>
        <begin position="28"/>
        <end position="62"/>
    </location>
</feature>
<dbReference type="InterPro" id="IPR034706">
    <property type="entry name" value="CpoB"/>
</dbReference>
<accession>A0A7C4AIR5</accession>
<reference evidence="5" key="1">
    <citation type="journal article" date="2020" name="mSystems">
        <title>Genome- and Community-Level Interaction Insights into Carbon Utilization and Element Cycling Functions of Hydrothermarchaeota in Hydrothermal Sediment.</title>
        <authorList>
            <person name="Zhou Z."/>
            <person name="Liu Y."/>
            <person name="Xu W."/>
            <person name="Pan J."/>
            <person name="Luo Z.H."/>
            <person name="Li M."/>
        </authorList>
    </citation>
    <scope>NUCLEOTIDE SEQUENCE [LARGE SCALE GENOMIC DNA]</scope>
    <source>
        <strain evidence="5">SpSt-788</strain>
    </source>
</reference>
<dbReference type="InterPro" id="IPR039565">
    <property type="entry name" value="BamD-like"/>
</dbReference>
<dbReference type="InterPro" id="IPR019734">
    <property type="entry name" value="TPR_rpt"/>
</dbReference>
<keyword evidence="1" id="KW-0732">Signal</keyword>
<evidence type="ECO:0000313" key="5">
    <source>
        <dbReference type="EMBL" id="HGG99034.1"/>
    </source>
</evidence>
<proteinExistence type="inferred from homology"/>
<dbReference type="PROSITE" id="PS50005">
    <property type="entry name" value="TPR"/>
    <property type="match status" value="1"/>
</dbReference>
<dbReference type="InterPro" id="IPR014162">
    <property type="entry name" value="CpoB_C"/>
</dbReference>
<dbReference type="AlphaFoldDB" id="A0A7C4AIR5"/>
<evidence type="ECO:0000259" key="4">
    <source>
        <dbReference type="Pfam" id="PF13525"/>
    </source>
</evidence>
<dbReference type="Pfam" id="PF13525">
    <property type="entry name" value="YfiO"/>
    <property type="match status" value="1"/>
</dbReference>
<protein>
    <submittedName>
        <fullName evidence="5">Tol-pal system protein YbgF</fullName>
    </submittedName>
</protein>
<feature type="repeat" description="TPR" evidence="2">
    <location>
        <begin position="175"/>
        <end position="208"/>
    </location>
</feature>
<dbReference type="HAMAP" id="MF_02066">
    <property type="entry name" value="CpoB"/>
    <property type="match status" value="1"/>
</dbReference>
<dbReference type="SUPFAM" id="SSF48452">
    <property type="entry name" value="TPR-like"/>
    <property type="match status" value="1"/>
</dbReference>
<evidence type="ECO:0000256" key="1">
    <source>
        <dbReference type="ARBA" id="ARBA00022729"/>
    </source>
</evidence>
<dbReference type="EMBL" id="DTHO01000010">
    <property type="protein sequence ID" value="HGG99034.1"/>
    <property type="molecule type" value="Genomic_DNA"/>
</dbReference>
<dbReference type="Gene3D" id="1.25.40.10">
    <property type="entry name" value="Tetratricopeptide repeat domain"/>
    <property type="match status" value="1"/>
</dbReference>
<evidence type="ECO:0000256" key="3">
    <source>
        <dbReference type="SAM" id="Coils"/>
    </source>
</evidence>
<feature type="domain" description="Outer membrane lipoprotein BamD-like" evidence="4">
    <location>
        <begin position="137"/>
        <end position="258"/>
    </location>
</feature>